<dbReference type="InterPro" id="IPR010399">
    <property type="entry name" value="Tify_dom"/>
</dbReference>
<dbReference type="GO" id="GO:0009611">
    <property type="term" value="P:response to wounding"/>
    <property type="evidence" value="ECO:0007669"/>
    <property type="project" value="UniProtKB-UniRule"/>
</dbReference>
<reference evidence="6 7" key="1">
    <citation type="submission" date="2025-04" db="UniProtKB">
        <authorList>
            <consortium name="RefSeq"/>
        </authorList>
    </citation>
    <scope>IDENTIFICATION</scope>
</reference>
<dbReference type="AlphaFoldDB" id="A0A6I9TZB3"/>
<gene>
    <name evidence="6 7" type="primary">LOC105168467</name>
</gene>
<evidence type="ECO:0000256" key="3">
    <source>
        <dbReference type="SAM" id="MobiDB-lite"/>
    </source>
</evidence>
<evidence type="ECO:0000313" key="5">
    <source>
        <dbReference type="Proteomes" id="UP000504604"/>
    </source>
</evidence>
<feature type="domain" description="Tify" evidence="4">
    <location>
        <begin position="85"/>
        <end position="119"/>
    </location>
</feature>
<keyword evidence="2" id="KW-0539">Nucleus</keyword>
<dbReference type="InterPro" id="IPR040390">
    <property type="entry name" value="TIFY/JAZ"/>
</dbReference>
<evidence type="ECO:0000313" key="6">
    <source>
        <dbReference type="RefSeq" id="XP_011086862.1"/>
    </source>
</evidence>
<dbReference type="RefSeq" id="XP_011086862.1">
    <property type="nucleotide sequence ID" value="XM_011088560.2"/>
</dbReference>
<feature type="region of interest" description="Disordered" evidence="3">
    <location>
        <begin position="50"/>
        <end position="70"/>
    </location>
</feature>
<dbReference type="Pfam" id="PF09425">
    <property type="entry name" value="Jas_motif"/>
    <property type="match status" value="1"/>
</dbReference>
<dbReference type="Pfam" id="PF06200">
    <property type="entry name" value="tify"/>
    <property type="match status" value="1"/>
</dbReference>
<dbReference type="GO" id="GO:0031347">
    <property type="term" value="P:regulation of defense response"/>
    <property type="evidence" value="ECO:0007669"/>
    <property type="project" value="UniProtKB-UniRule"/>
</dbReference>
<name>A0A6I9TZB3_SESIN</name>
<evidence type="ECO:0000313" key="7">
    <source>
        <dbReference type="RefSeq" id="XP_011086863.1"/>
    </source>
</evidence>
<dbReference type="KEGG" id="sind:105168467"/>
<dbReference type="PROSITE" id="PS51320">
    <property type="entry name" value="TIFY"/>
    <property type="match status" value="1"/>
</dbReference>
<comment type="similarity">
    <text evidence="1 2">Belongs to the TIFY/JAZ family.</text>
</comment>
<sequence>MGMQQKSAGLELDFFRKEKPPIFDRRRSFRDIQGVISKMDPELVKSVIGGGKKSSVSVPSTPKQTDQTPAICDPTLRLSCGYEKNSDETAPMTIFYNGMVAVFDVPPHKAQDILRVAEEEMVPKLPDHSASNSYDQENLLESFNGDLPITRRKSLQRFLEKRKESRGRDVS</sequence>
<dbReference type="SMART" id="SM00979">
    <property type="entry name" value="TIFY"/>
    <property type="match status" value="1"/>
</dbReference>
<evidence type="ECO:0000259" key="4">
    <source>
        <dbReference type="PROSITE" id="PS51320"/>
    </source>
</evidence>
<proteinExistence type="inferred from homology"/>
<keyword evidence="2" id="KW-1184">Jasmonic acid signaling pathway</keyword>
<protein>
    <recommendedName>
        <fullName evidence="2">Protein TIFY</fullName>
    </recommendedName>
    <alternativeName>
        <fullName evidence="2">Jasmonate ZIM domain-containing protein</fullName>
    </alternativeName>
</protein>
<comment type="subcellular location">
    <subcellularLocation>
        <location evidence="2">Nucleus</location>
    </subcellularLocation>
</comment>
<dbReference type="OrthoDB" id="1914366at2759"/>
<dbReference type="PANTHER" id="PTHR33077:SF5">
    <property type="entry name" value="PROTEIN TIFY 9"/>
    <property type="match status" value="1"/>
</dbReference>
<dbReference type="RefSeq" id="XP_011086863.1">
    <property type="nucleotide sequence ID" value="XM_011088561.2"/>
</dbReference>
<comment type="domain">
    <text evidence="2">The jas domain is required for interaction with COI1.</text>
</comment>
<comment type="function">
    <text evidence="2">Repressor of jasmonate responses.</text>
</comment>
<dbReference type="GO" id="GO:2000022">
    <property type="term" value="P:regulation of jasmonic acid mediated signaling pathway"/>
    <property type="evidence" value="ECO:0007669"/>
    <property type="project" value="UniProtKB-UniRule"/>
</dbReference>
<dbReference type="Gramene" id="SIN_1026428.t">
    <property type="protein sequence ID" value="SIN_1026428.t"/>
    <property type="gene ID" value="SIN_1026428"/>
</dbReference>
<evidence type="ECO:0000256" key="1">
    <source>
        <dbReference type="ARBA" id="ARBA00008614"/>
    </source>
</evidence>
<keyword evidence="5" id="KW-1185">Reference proteome</keyword>
<organism evidence="5 7">
    <name type="scientific">Sesamum indicum</name>
    <name type="common">Oriental sesame</name>
    <name type="synonym">Sesamum orientale</name>
    <dbReference type="NCBI Taxonomy" id="4182"/>
    <lineage>
        <taxon>Eukaryota</taxon>
        <taxon>Viridiplantae</taxon>
        <taxon>Streptophyta</taxon>
        <taxon>Embryophyta</taxon>
        <taxon>Tracheophyta</taxon>
        <taxon>Spermatophyta</taxon>
        <taxon>Magnoliopsida</taxon>
        <taxon>eudicotyledons</taxon>
        <taxon>Gunneridae</taxon>
        <taxon>Pentapetalae</taxon>
        <taxon>asterids</taxon>
        <taxon>lamiids</taxon>
        <taxon>Lamiales</taxon>
        <taxon>Pedaliaceae</taxon>
        <taxon>Sesamum</taxon>
    </lineage>
</organism>
<dbReference type="Proteomes" id="UP000504604">
    <property type="component" value="Linkage group LG8"/>
</dbReference>
<dbReference type="GeneID" id="105168467"/>
<dbReference type="InterPro" id="IPR018467">
    <property type="entry name" value="CCT_CS"/>
</dbReference>
<dbReference type="PANTHER" id="PTHR33077">
    <property type="entry name" value="PROTEIN TIFY 4A-RELATED-RELATED"/>
    <property type="match status" value="1"/>
</dbReference>
<accession>A0A6I9TZB3</accession>
<dbReference type="GO" id="GO:0005634">
    <property type="term" value="C:nucleus"/>
    <property type="evidence" value="ECO:0007669"/>
    <property type="project" value="UniProtKB-SubCell"/>
</dbReference>
<feature type="compositionally biased region" description="Polar residues" evidence="3">
    <location>
        <begin position="59"/>
        <end position="68"/>
    </location>
</feature>
<evidence type="ECO:0000256" key="2">
    <source>
        <dbReference type="RuleBase" id="RU369065"/>
    </source>
</evidence>